<sequence length="690" mass="75968">MSETLLSTTQPFRRHNVLPANVSHPFVSSAEESCARLQELINTADQLANSLSLYLAIPVSNPKLVSLLRQHSSILHKAHQSDRSIHQITDALRKRSGSSYGEDIPLDRAALVDWCISRVEAWGTSAGMETFKDEGREGGICLVLGGKVLVVDVDFSIDRTDPLKPILQVFSVKTSYANSNGIEGSASNSNGSISLSAFLHESFRNFCVEAQKPEDVRSLEEAARLGKVISEQLQYLVMLDTLAARKEDGGLRWFVDVDALCPALENFARIEAESVASSLSLPRAPLDIFLLRCHTLPLPYLTSPSVSFLVYVSPFTYLSLLKALQGPTEDEKSPLPRLDISISSIRSYLQSKNAEATLATLSLFIQHDAHLFPATMSLPTFAARPTFPLVPQDSELDHIFPHTADLSESMNEVDSSAGHHIWMLDFTNGGKHRGVVMSQSRMRDIELVVNPLGGIDTLNPVDMMSFGIGSWVDLLLTSEASVSPERYTTLYTSPTSLHPPLQLRLTAPEEPGFWLEKVPVHSMKEVWGVLEVVREQCWLNEILASSQWKAEGLTDQTDESPQDSEATEDELQAILTGNLTPRKIPVNVFLPSSNNATDVLFETPDLDSISIPQMQIRRPKIVMTSPERPPMSGLVEIAVAYDETRPRGVVVEILGAMGSDLESNALEEICRRGGTLGLPGRVWSKSYGLM</sequence>
<accession>A0A369JWJ7</accession>
<gene>
    <name evidence="1" type="ORF">Hypma_008046</name>
</gene>
<comment type="caution">
    <text evidence="1">The sequence shown here is derived from an EMBL/GenBank/DDBJ whole genome shotgun (WGS) entry which is preliminary data.</text>
</comment>
<evidence type="ECO:0008006" key="3">
    <source>
        <dbReference type="Google" id="ProtNLM"/>
    </source>
</evidence>
<proteinExistence type="predicted"/>
<dbReference type="InParanoid" id="A0A369JWJ7"/>
<protein>
    <recommendedName>
        <fullName evidence="3">Mediator complex subunit 1</fullName>
    </recommendedName>
</protein>
<name>A0A369JWJ7_HYPMA</name>
<evidence type="ECO:0000313" key="1">
    <source>
        <dbReference type="EMBL" id="RDB24907.1"/>
    </source>
</evidence>
<keyword evidence="2" id="KW-1185">Reference proteome</keyword>
<dbReference type="STRING" id="39966.A0A369JWJ7"/>
<reference evidence="1" key="1">
    <citation type="submission" date="2018-04" db="EMBL/GenBank/DDBJ databases">
        <title>Whole genome sequencing of Hypsizygus marmoreus.</title>
        <authorList>
            <person name="Choi I.-G."/>
            <person name="Min B."/>
            <person name="Kim J.-G."/>
            <person name="Kim S."/>
            <person name="Oh Y.-L."/>
            <person name="Kong W.-S."/>
            <person name="Park H."/>
            <person name="Jeong J."/>
            <person name="Song E.-S."/>
        </authorList>
    </citation>
    <scope>NUCLEOTIDE SEQUENCE [LARGE SCALE GENOMIC DNA]</scope>
    <source>
        <strain evidence="1">51987-8</strain>
    </source>
</reference>
<evidence type="ECO:0000313" key="2">
    <source>
        <dbReference type="Proteomes" id="UP000076154"/>
    </source>
</evidence>
<dbReference type="OrthoDB" id="544685at2759"/>
<organism evidence="1 2">
    <name type="scientific">Hypsizygus marmoreus</name>
    <name type="common">White beech mushroom</name>
    <name type="synonym">Agaricus marmoreus</name>
    <dbReference type="NCBI Taxonomy" id="39966"/>
    <lineage>
        <taxon>Eukaryota</taxon>
        <taxon>Fungi</taxon>
        <taxon>Dikarya</taxon>
        <taxon>Basidiomycota</taxon>
        <taxon>Agaricomycotina</taxon>
        <taxon>Agaricomycetes</taxon>
        <taxon>Agaricomycetidae</taxon>
        <taxon>Agaricales</taxon>
        <taxon>Tricholomatineae</taxon>
        <taxon>Lyophyllaceae</taxon>
        <taxon>Hypsizygus</taxon>
    </lineage>
</organism>
<dbReference type="Proteomes" id="UP000076154">
    <property type="component" value="Unassembled WGS sequence"/>
</dbReference>
<dbReference type="AlphaFoldDB" id="A0A369JWJ7"/>
<dbReference type="EMBL" id="LUEZ02000041">
    <property type="protein sequence ID" value="RDB24907.1"/>
    <property type="molecule type" value="Genomic_DNA"/>
</dbReference>